<organism evidence="1 2">
    <name type="scientific">Nocardia tengchongensis</name>
    <dbReference type="NCBI Taxonomy" id="2055889"/>
    <lineage>
        <taxon>Bacteria</taxon>
        <taxon>Bacillati</taxon>
        <taxon>Actinomycetota</taxon>
        <taxon>Actinomycetes</taxon>
        <taxon>Mycobacteriales</taxon>
        <taxon>Nocardiaceae</taxon>
        <taxon>Nocardia</taxon>
    </lineage>
</organism>
<sequence length="132" mass="14725">MTVGIAAALHDLEQAFARYPRRLVLERCPHCGPPVRVGEADLFWLSLKLGNTIGTAGDAKALLPLLFERLVTTEELDPDIILGKLANLSWRSWSPAEQNAVDRFLDQTWRVLLSEFPSRTGAFHDAASFLRP</sequence>
<reference evidence="1 2" key="1">
    <citation type="submission" date="2021-04" db="EMBL/GenBank/DDBJ databases">
        <title>Nocardia tengchongensis.</title>
        <authorList>
            <person name="Zhuang k."/>
            <person name="Ran Y."/>
            <person name="Li W."/>
        </authorList>
    </citation>
    <scope>NUCLEOTIDE SEQUENCE [LARGE SCALE GENOMIC DNA]</scope>
    <source>
        <strain evidence="1 2">CFH S0057</strain>
    </source>
</reference>
<keyword evidence="2" id="KW-1185">Reference proteome</keyword>
<evidence type="ECO:0000313" key="1">
    <source>
        <dbReference type="EMBL" id="QVI20610.1"/>
    </source>
</evidence>
<protein>
    <submittedName>
        <fullName evidence="1">Uncharacterized protein</fullName>
    </submittedName>
</protein>
<proteinExistence type="predicted"/>
<dbReference type="EMBL" id="CP074371">
    <property type="protein sequence ID" value="QVI20610.1"/>
    <property type="molecule type" value="Genomic_DNA"/>
</dbReference>
<name>A0ABX8CQ15_9NOCA</name>
<gene>
    <name evidence="1" type="ORF">KHQ06_31495</name>
</gene>
<dbReference type="Proteomes" id="UP000683310">
    <property type="component" value="Chromosome"/>
</dbReference>
<accession>A0ABX8CQ15</accession>
<evidence type="ECO:0000313" key="2">
    <source>
        <dbReference type="Proteomes" id="UP000683310"/>
    </source>
</evidence>